<evidence type="ECO:0000313" key="9">
    <source>
        <dbReference type="EMBL" id="SUU35294.1"/>
    </source>
</evidence>
<dbReference type="Pfam" id="PF01032">
    <property type="entry name" value="FecCD"/>
    <property type="match status" value="1"/>
</dbReference>
<keyword evidence="7 8" id="KW-0472">Membrane</keyword>
<feature type="transmembrane region" description="Helical" evidence="8">
    <location>
        <begin position="88"/>
        <end position="110"/>
    </location>
</feature>
<dbReference type="AlphaFoldDB" id="A0A380VC03"/>
<evidence type="ECO:0000256" key="6">
    <source>
        <dbReference type="ARBA" id="ARBA00022989"/>
    </source>
</evidence>
<feature type="transmembrane region" description="Helical" evidence="8">
    <location>
        <begin position="148"/>
        <end position="169"/>
    </location>
</feature>
<dbReference type="GO" id="GO:0033214">
    <property type="term" value="P:siderophore-iron import into cell"/>
    <property type="evidence" value="ECO:0007669"/>
    <property type="project" value="TreeGrafter"/>
</dbReference>
<feature type="transmembrane region" description="Helical" evidence="8">
    <location>
        <begin position="116"/>
        <end position="136"/>
    </location>
</feature>
<dbReference type="PANTHER" id="PTHR30472">
    <property type="entry name" value="FERRIC ENTEROBACTIN TRANSPORT SYSTEM PERMEASE PROTEIN"/>
    <property type="match status" value="1"/>
</dbReference>
<evidence type="ECO:0000256" key="3">
    <source>
        <dbReference type="ARBA" id="ARBA00022448"/>
    </source>
</evidence>
<dbReference type="FunFam" id="1.10.3470.10:FF:000001">
    <property type="entry name" value="Vitamin B12 ABC transporter permease BtuC"/>
    <property type="match status" value="1"/>
</dbReference>
<gene>
    <name evidence="9" type="ORF">NCTC10851_00795</name>
</gene>
<feature type="transmembrane region" description="Helical" evidence="8">
    <location>
        <begin position="56"/>
        <end position="76"/>
    </location>
</feature>
<dbReference type="SUPFAM" id="SSF81345">
    <property type="entry name" value="ABC transporter involved in vitamin B12 uptake, BtuC"/>
    <property type="match status" value="1"/>
</dbReference>
<feature type="transmembrane region" description="Helical" evidence="8">
    <location>
        <begin position="9"/>
        <end position="36"/>
    </location>
</feature>
<comment type="similarity">
    <text evidence="2">Belongs to the binding-protein-dependent transport system permease family. FecCD subfamily.</text>
</comment>
<feature type="transmembrane region" description="Helical" evidence="8">
    <location>
        <begin position="278"/>
        <end position="297"/>
    </location>
</feature>
<feature type="transmembrane region" description="Helical" evidence="8">
    <location>
        <begin position="239"/>
        <end position="266"/>
    </location>
</feature>
<reference evidence="9 10" key="1">
    <citation type="submission" date="2018-06" db="EMBL/GenBank/DDBJ databases">
        <authorList>
            <consortium name="Pathogen Informatics"/>
            <person name="Doyle S."/>
        </authorList>
    </citation>
    <scope>NUCLEOTIDE SEQUENCE [LARGE SCALE GENOMIC DNA]</scope>
    <source>
        <strain evidence="9 10">NCTC10851</strain>
    </source>
</reference>
<organism evidence="9 10">
    <name type="scientific">Actinobacillus seminis</name>
    <dbReference type="NCBI Taxonomy" id="722"/>
    <lineage>
        <taxon>Bacteria</taxon>
        <taxon>Pseudomonadati</taxon>
        <taxon>Pseudomonadota</taxon>
        <taxon>Gammaproteobacteria</taxon>
        <taxon>Pasteurellales</taxon>
        <taxon>Pasteurellaceae</taxon>
        <taxon>Actinobacillus</taxon>
    </lineage>
</organism>
<comment type="subcellular location">
    <subcellularLocation>
        <location evidence="1">Cell membrane</location>
        <topology evidence="1">Multi-pass membrane protein</topology>
    </subcellularLocation>
</comment>
<sequence length="333" mass="36184">MCKLMNNRLYWHIGLILLLLVTIFTASNIGALSLTWQDLWHNQSDIQWQIWLHIRLPRILLAVIVGLALALSGALFQGLFHNPMADPALIGVNSGASLAVGLAIIMPSFLPLEMALYSTMLAAFVGSLIVSSIIYLISHRSHVSINKLLLAGIAVNALCFALVGILTYVSNDQQLRQFSLWTMGSLGQVQWKPLILASLLILPGSIYALTLAKKLNLLQLGDEEAHYLGINVVRLKKQLILIGALLVGVAVAVSGAIGFIGLVIPHLVRFKFGADHRWVLPASALCGAILLLLADTLARTLIAPAELPVGMLTGLIGAPYFLWLVIRYREVSL</sequence>
<evidence type="ECO:0000313" key="10">
    <source>
        <dbReference type="Proteomes" id="UP000254507"/>
    </source>
</evidence>
<dbReference type="Proteomes" id="UP000254507">
    <property type="component" value="Unassembled WGS sequence"/>
</dbReference>
<feature type="transmembrane region" description="Helical" evidence="8">
    <location>
        <begin position="189"/>
        <end position="209"/>
    </location>
</feature>
<keyword evidence="6 8" id="KW-1133">Transmembrane helix</keyword>
<dbReference type="Gene3D" id="1.10.3470.10">
    <property type="entry name" value="ABC transporter involved in vitamin B12 uptake, BtuC"/>
    <property type="match status" value="1"/>
</dbReference>
<feature type="transmembrane region" description="Helical" evidence="8">
    <location>
        <begin position="309"/>
        <end position="326"/>
    </location>
</feature>
<dbReference type="CDD" id="cd06550">
    <property type="entry name" value="TM_ABC_iron-siderophores_like"/>
    <property type="match status" value="1"/>
</dbReference>
<evidence type="ECO:0000256" key="4">
    <source>
        <dbReference type="ARBA" id="ARBA00022475"/>
    </source>
</evidence>
<keyword evidence="5 8" id="KW-0812">Transmembrane</keyword>
<evidence type="ECO:0000256" key="7">
    <source>
        <dbReference type="ARBA" id="ARBA00023136"/>
    </source>
</evidence>
<evidence type="ECO:0000256" key="8">
    <source>
        <dbReference type="SAM" id="Phobius"/>
    </source>
</evidence>
<dbReference type="InterPro" id="IPR000522">
    <property type="entry name" value="ABC_transptr_permease_BtuC"/>
</dbReference>
<dbReference type="GO" id="GO:0022857">
    <property type="term" value="F:transmembrane transporter activity"/>
    <property type="evidence" value="ECO:0007669"/>
    <property type="project" value="InterPro"/>
</dbReference>
<accession>A0A380VC03</accession>
<dbReference type="GO" id="GO:0005886">
    <property type="term" value="C:plasma membrane"/>
    <property type="evidence" value="ECO:0007669"/>
    <property type="project" value="UniProtKB-SubCell"/>
</dbReference>
<name>A0A380VC03_9PAST</name>
<protein>
    <submittedName>
        <fullName evidence="9">Hemin transport system permease HmuU</fullName>
    </submittedName>
</protein>
<dbReference type="EMBL" id="UFSB01000001">
    <property type="protein sequence ID" value="SUU35294.1"/>
    <property type="molecule type" value="Genomic_DNA"/>
</dbReference>
<evidence type="ECO:0000256" key="2">
    <source>
        <dbReference type="ARBA" id="ARBA00007935"/>
    </source>
</evidence>
<dbReference type="PANTHER" id="PTHR30472:SF25">
    <property type="entry name" value="ABC TRANSPORTER PERMEASE PROTEIN MJ0876-RELATED"/>
    <property type="match status" value="1"/>
</dbReference>
<evidence type="ECO:0000256" key="1">
    <source>
        <dbReference type="ARBA" id="ARBA00004651"/>
    </source>
</evidence>
<proteinExistence type="inferred from homology"/>
<keyword evidence="3" id="KW-0813">Transport</keyword>
<evidence type="ECO:0000256" key="5">
    <source>
        <dbReference type="ARBA" id="ARBA00022692"/>
    </source>
</evidence>
<keyword evidence="4" id="KW-1003">Cell membrane</keyword>
<dbReference type="InterPro" id="IPR037294">
    <property type="entry name" value="ABC_BtuC-like"/>
</dbReference>